<proteinExistence type="predicted"/>
<keyword evidence="2" id="KW-1185">Reference proteome</keyword>
<dbReference type="Pfam" id="PF13366">
    <property type="entry name" value="PDDEXK_3"/>
    <property type="match status" value="1"/>
</dbReference>
<protein>
    <submittedName>
        <fullName evidence="1">GxxExxY protein</fullName>
    </submittedName>
</protein>
<evidence type="ECO:0000313" key="2">
    <source>
        <dbReference type="Proteomes" id="UP001145087"/>
    </source>
</evidence>
<dbReference type="RefSeq" id="WP_343331050.1">
    <property type="nucleotide sequence ID" value="NZ_JAPOHD010000001.1"/>
</dbReference>
<dbReference type="InterPro" id="IPR026350">
    <property type="entry name" value="GxxExxY"/>
</dbReference>
<dbReference type="InterPro" id="IPR011604">
    <property type="entry name" value="PDDEXK-like_dom_sf"/>
</dbReference>
<accession>A0A9X3J4S9</accession>
<gene>
    <name evidence="1" type="ORF">OU798_00050</name>
</gene>
<reference evidence="1" key="1">
    <citation type="submission" date="2022-11" db="EMBL/GenBank/DDBJ databases">
        <title>Marilongibacter aestuarii gen. nov., sp. nov., isolated from tidal flat sediment.</title>
        <authorList>
            <person name="Jiayan W."/>
        </authorList>
    </citation>
    <scope>NUCLEOTIDE SEQUENCE</scope>
    <source>
        <strain evidence="1">Z1-6</strain>
    </source>
</reference>
<evidence type="ECO:0000313" key="1">
    <source>
        <dbReference type="EMBL" id="MCY1718711.1"/>
    </source>
</evidence>
<comment type="caution">
    <text evidence="1">The sequence shown here is derived from an EMBL/GenBank/DDBJ whole genome shotgun (WGS) entry which is preliminary data.</text>
</comment>
<sequence length="127" mass="14660">MDSIENQISYDVRGAIFKVYNNLGPGLFESVYETALSYEIEKLGYSIERQVALPFMYEKIKFEQGFRIDILIEDKVIIELKSVETLANVHYKQVLTYLKLSNKKLGILVNFNSESISDSIKRVVNKL</sequence>
<dbReference type="Proteomes" id="UP001145087">
    <property type="component" value="Unassembled WGS sequence"/>
</dbReference>
<dbReference type="EMBL" id="JAPOHD010000001">
    <property type="protein sequence ID" value="MCY1718711.1"/>
    <property type="molecule type" value="Genomic_DNA"/>
</dbReference>
<dbReference type="NCBIfam" id="TIGR04256">
    <property type="entry name" value="GxxExxY"/>
    <property type="match status" value="1"/>
</dbReference>
<organism evidence="1 2">
    <name type="scientific">Draconibacterium aestuarii</name>
    <dbReference type="NCBI Taxonomy" id="2998507"/>
    <lineage>
        <taxon>Bacteria</taxon>
        <taxon>Pseudomonadati</taxon>
        <taxon>Bacteroidota</taxon>
        <taxon>Bacteroidia</taxon>
        <taxon>Marinilabiliales</taxon>
        <taxon>Prolixibacteraceae</taxon>
        <taxon>Draconibacterium</taxon>
    </lineage>
</organism>
<name>A0A9X3J4S9_9BACT</name>
<dbReference type="AlphaFoldDB" id="A0A9X3J4S9"/>
<dbReference type="Gene3D" id="3.90.320.10">
    <property type="match status" value="1"/>
</dbReference>